<dbReference type="PANTHER" id="PTHR12300">
    <property type="entry name" value="HVA22-LIKE PROTEINS"/>
    <property type="match status" value="1"/>
</dbReference>
<gene>
    <name evidence="7" type="ORF">CAUPRSCDRAFT_5973</name>
    <name evidence="8" type="ORF">CXG81DRAFT_19264</name>
</gene>
<reference evidence="9 10" key="1">
    <citation type="journal article" date="2018" name="Nat. Microbiol.">
        <title>Leveraging single-cell genomics to expand the fungal tree of life.</title>
        <authorList>
            <person name="Ahrendt S.R."/>
            <person name="Quandt C.A."/>
            <person name="Ciobanu D."/>
            <person name="Clum A."/>
            <person name="Salamov A."/>
            <person name="Andreopoulos B."/>
            <person name="Cheng J.F."/>
            <person name="Woyke T."/>
            <person name="Pelin A."/>
            <person name="Henrissat B."/>
            <person name="Reynolds N.K."/>
            <person name="Benny G.L."/>
            <person name="Smith M.E."/>
            <person name="James T.Y."/>
            <person name="Grigoriev I.V."/>
        </authorList>
    </citation>
    <scope>NUCLEOTIDE SEQUENCE [LARGE SCALE GENOMIC DNA]</scope>
    <source>
        <strain evidence="9 10">ATCC 52028</strain>
    </source>
</reference>
<evidence type="ECO:0000256" key="2">
    <source>
        <dbReference type="ARBA" id="ARBA00008573"/>
    </source>
</evidence>
<protein>
    <recommendedName>
        <fullName evidence="6">Protein YOP1</fullName>
    </recommendedName>
</protein>
<evidence type="ECO:0000256" key="4">
    <source>
        <dbReference type="ARBA" id="ARBA00022989"/>
    </source>
</evidence>
<accession>A0A4P9X6P1</accession>
<dbReference type="PANTHER" id="PTHR12300:SF161">
    <property type="entry name" value="RECEPTOR EXPRESSION-ENHANCING PROTEIN"/>
    <property type="match status" value="1"/>
</dbReference>
<keyword evidence="5 6" id="KW-0472">Membrane</keyword>
<evidence type="ECO:0000256" key="6">
    <source>
        <dbReference type="RuleBase" id="RU362006"/>
    </source>
</evidence>
<dbReference type="EMBL" id="ML014195">
    <property type="protein sequence ID" value="RKP00866.1"/>
    <property type="molecule type" value="Genomic_DNA"/>
</dbReference>
<feature type="transmembrane region" description="Helical" evidence="6">
    <location>
        <begin position="86"/>
        <end position="113"/>
    </location>
</feature>
<feature type="transmembrane region" description="Helical" evidence="6">
    <location>
        <begin position="119"/>
        <end position="138"/>
    </location>
</feature>
<evidence type="ECO:0000313" key="8">
    <source>
        <dbReference type="EMBL" id="RKP00866.1"/>
    </source>
</evidence>
<evidence type="ECO:0000313" key="7">
    <source>
        <dbReference type="EMBL" id="RKO97781.1"/>
    </source>
</evidence>
<dbReference type="EMBL" id="ML009169">
    <property type="protein sequence ID" value="RKO97781.1"/>
    <property type="molecule type" value="Genomic_DNA"/>
</dbReference>
<dbReference type="AlphaFoldDB" id="A0A4P9X6P1"/>
<name>A0A4P9X6P1_9FUNG</name>
<dbReference type="GO" id="GO:0016020">
    <property type="term" value="C:membrane"/>
    <property type="evidence" value="ECO:0007669"/>
    <property type="project" value="UniProtKB-SubCell"/>
</dbReference>
<evidence type="ECO:0000256" key="3">
    <source>
        <dbReference type="ARBA" id="ARBA00022692"/>
    </source>
</evidence>
<keyword evidence="10" id="KW-1185">Reference proteome</keyword>
<comment type="caution">
    <text evidence="6">Lacks conserved residue(s) required for the propagation of feature annotation.</text>
</comment>
<comment type="subcellular location">
    <subcellularLocation>
        <location evidence="1 6">Membrane</location>
        <topology evidence="1 6">Multi-pass membrane protein</topology>
    </subcellularLocation>
</comment>
<reference evidence="8" key="2">
    <citation type="submission" date="2018-04" db="EMBL/GenBank/DDBJ databases">
        <title>Leveraging single-cell genomics to expand the Fungal Tree of Life.</title>
        <authorList>
            <consortium name="DOE Joint Genome Institute"/>
            <person name="Ahrendt S.R."/>
            <person name="Quandt C.A."/>
            <person name="Ciobanu D."/>
            <person name="Clum A."/>
            <person name="Salamov A."/>
            <person name="Andreopoulos B."/>
            <person name="Cheng J.-F."/>
            <person name="Woyke T."/>
            <person name="Pelin A."/>
            <person name="Henrissat B."/>
            <person name="Benny G.L."/>
            <person name="Smith M.E."/>
            <person name="James T.Y."/>
            <person name="Grigoriev I.V."/>
        </authorList>
    </citation>
    <scope>NUCLEOTIDE SEQUENCE</scope>
    <source>
        <strain evidence="8">ATCC 52028</strain>
    </source>
</reference>
<dbReference type="Proteomes" id="UP000274922">
    <property type="component" value="Unassembled WGS sequence"/>
</dbReference>
<evidence type="ECO:0000313" key="10">
    <source>
        <dbReference type="Proteomes" id="UP000274922"/>
    </source>
</evidence>
<keyword evidence="4 6" id="KW-1133">Transmembrane helix</keyword>
<evidence type="ECO:0000256" key="1">
    <source>
        <dbReference type="ARBA" id="ARBA00004141"/>
    </source>
</evidence>
<evidence type="ECO:0000313" key="9">
    <source>
        <dbReference type="Proteomes" id="UP000268535"/>
    </source>
</evidence>
<reference evidence="7" key="3">
    <citation type="submission" date="2018-08" db="EMBL/GenBank/DDBJ databases">
        <title>Leveraging single-cell genomics to expand the Fungal Tree of Life.</title>
        <authorList>
            <consortium name="DOE Joint Genome Institute"/>
            <person name="Ahrendt S.R."/>
            <person name="Quandt C.A."/>
            <person name="Ciobanu D."/>
            <person name="Clum A."/>
            <person name="Salamov A."/>
            <person name="Andreopoulos B."/>
            <person name="Cheng J.-F."/>
            <person name="Woyke T."/>
            <person name="Pelin A."/>
            <person name="Henrissat B."/>
            <person name="Reynolds N."/>
            <person name="Benny G.L."/>
            <person name="Smith M.E."/>
            <person name="James T.Y."/>
            <person name="Grigoriev I.V."/>
        </authorList>
    </citation>
    <scope>NUCLEOTIDE SEQUENCE</scope>
    <source>
        <strain evidence="7">ATCC 52028</strain>
    </source>
</reference>
<organism evidence="8 10">
    <name type="scientific">Caulochytrium protostelioides</name>
    <dbReference type="NCBI Taxonomy" id="1555241"/>
    <lineage>
        <taxon>Eukaryota</taxon>
        <taxon>Fungi</taxon>
        <taxon>Fungi incertae sedis</taxon>
        <taxon>Chytridiomycota</taxon>
        <taxon>Chytridiomycota incertae sedis</taxon>
        <taxon>Chytridiomycetes</taxon>
        <taxon>Caulochytriales</taxon>
        <taxon>Caulochytriaceae</taxon>
        <taxon>Caulochytrium</taxon>
    </lineage>
</organism>
<keyword evidence="3 6" id="KW-0812">Transmembrane</keyword>
<proteinExistence type="inferred from homology"/>
<dbReference type="Pfam" id="PF03134">
    <property type="entry name" value="TB2_DP1_HVA22"/>
    <property type="match status" value="1"/>
</dbReference>
<evidence type="ECO:0000256" key="5">
    <source>
        <dbReference type="ARBA" id="ARBA00023136"/>
    </source>
</evidence>
<dbReference type="Proteomes" id="UP000268535">
    <property type="component" value="Unassembled WGS sequence"/>
</dbReference>
<comment type="similarity">
    <text evidence="2 6">Belongs to the DP1 family.</text>
</comment>
<sequence>MADKLSYYLAQFDKELAKIPFAVEAERRTQVPKTYSFGTLGVVTFIFIFFNVWASFITTLIGFVYPAYRSFKAIESHDKDEDTAWLVYWTVFGLATVLEHFVDVILYWVPLYYVFKTVFLLYLILPQFNGARVIYYTLVRPRLMQNQHHTDSALGTGADMAKPDKTD</sequence>
<dbReference type="InterPro" id="IPR004345">
    <property type="entry name" value="TB2_DP1_HVA22"/>
</dbReference>
<feature type="transmembrane region" description="Helical" evidence="6">
    <location>
        <begin position="42"/>
        <end position="65"/>
    </location>
</feature>
<dbReference type="OrthoDB" id="10009287at2759"/>